<name>A0AAD0YRA7_CHRNA</name>
<dbReference type="SUPFAM" id="SSF46689">
    <property type="entry name" value="Homeodomain-like"/>
    <property type="match status" value="2"/>
</dbReference>
<feature type="domain" description="HTH araC/xylS-type" evidence="4">
    <location>
        <begin position="169"/>
        <end position="269"/>
    </location>
</feature>
<evidence type="ECO:0000256" key="1">
    <source>
        <dbReference type="ARBA" id="ARBA00023015"/>
    </source>
</evidence>
<dbReference type="InterPro" id="IPR009057">
    <property type="entry name" value="Homeodomain-like_sf"/>
</dbReference>
<evidence type="ECO:0000256" key="3">
    <source>
        <dbReference type="ARBA" id="ARBA00023163"/>
    </source>
</evidence>
<accession>A0AAD0YRA7</accession>
<keyword evidence="2" id="KW-0238">DNA-binding</keyword>
<dbReference type="Pfam" id="PF12833">
    <property type="entry name" value="HTH_18"/>
    <property type="match status" value="1"/>
</dbReference>
<evidence type="ECO:0000256" key="2">
    <source>
        <dbReference type="ARBA" id="ARBA00023125"/>
    </source>
</evidence>
<dbReference type="InterPro" id="IPR018060">
    <property type="entry name" value="HTH_AraC"/>
</dbReference>
<dbReference type="Proteomes" id="UP000278288">
    <property type="component" value="Chromosome"/>
</dbReference>
<dbReference type="PROSITE" id="PS01124">
    <property type="entry name" value="HTH_ARAC_FAMILY_2"/>
    <property type="match status" value="1"/>
</dbReference>
<dbReference type="Gene3D" id="1.10.10.60">
    <property type="entry name" value="Homeodomain-like"/>
    <property type="match status" value="2"/>
</dbReference>
<dbReference type="PANTHER" id="PTHR43280">
    <property type="entry name" value="ARAC-FAMILY TRANSCRIPTIONAL REGULATOR"/>
    <property type="match status" value="1"/>
</dbReference>
<dbReference type="EMBL" id="CP033923">
    <property type="protein sequence ID" value="AZA93732.1"/>
    <property type="molecule type" value="Genomic_DNA"/>
</dbReference>
<keyword evidence="1" id="KW-0805">Transcription regulation</keyword>
<evidence type="ECO:0000313" key="5">
    <source>
        <dbReference type="EMBL" id="AZA93732.1"/>
    </source>
</evidence>
<sequence length="271" mass="31591">MHQSLEVFYEKIDQCPLKDRQFNFFELVYVISGIGAHTVNENTIAYAEGDLFLITPNDCHGFELNGICEFMVVRFGENYIKEYQWKSIDHIECLLYYASHLSGSLLVNNEDKKMMSLLIQNLQQAIQHESVYNEDLTRHLVNAIIVIAARNIAVIKPQNISSNADVRILQILDYIQENIRQPRLLKVEAIANEFGLSSTYLGSYFRKQCNESIQQYISSYKIRLIEHRLRFSDKRVHEIADEFGFADESHINKFFKRHKGKSLKAYRLEVA</sequence>
<dbReference type="Gene3D" id="2.60.120.10">
    <property type="entry name" value="Jelly Rolls"/>
    <property type="match status" value="1"/>
</dbReference>
<dbReference type="GO" id="GO:0043565">
    <property type="term" value="F:sequence-specific DNA binding"/>
    <property type="evidence" value="ECO:0007669"/>
    <property type="project" value="InterPro"/>
</dbReference>
<dbReference type="KEGG" id="cnk:EG343_00400"/>
<dbReference type="GO" id="GO:0003700">
    <property type="term" value="F:DNA-binding transcription factor activity"/>
    <property type="evidence" value="ECO:0007669"/>
    <property type="project" value="InterPro"/>
</dbReference>
<keyword evidence="3" id="KW-0804">Transcription</keyword>
<dbReference type="Pfam" id="PF07883">
    <property type="entry name" value="Cupin_2"/>
    <property type="match status" value="1"/>
</dbReference>
<dbReference type="InterPro" id="IPR011051">
    <property type="entry name" value="RmlC_Cupin_sf"/>
</dbReference>
<keyword evidence="6" id="KW-1185">Reference proteome</keyword>
<evidence type="ECO:0000259" key="4">
    <source>
        <dbReference type="PROSITE" id="PS01124"/>
    </source>
</evidence>
<dbReference type="SMART" id="SM00342">
    <property type="entry name" value="HTH_ARAC"/>
    <property type="match status" value="1"/>
</dbReference>
<evidence type="ECO:0000313" key="6">
    <source>
        <dbReference type="Proteomes" id="UP000278288"/>
    </source>
</evidence>
<dbReference type="PANTHER" id="PTHR43280:SF28">
    <property type="entry name" value="HTH-TYPE TRANSCRIPTIONAL ACTIVATOR RHAS"/>
    <property type="match status" value="1"/>
</dbReference>
<organism evidence="5 6">
    <name type="scientific">Chryseobacterium nakagawai</name>
    <dbReference type="NCBI Taxonomy" id="1241982"/>
    <lineage>
        <taxon>Bacteria</taxon>
        <taxon>Pseudomonadati</taxon>
        <taxon>Bacteroidota</taxon>
        <taxon>Flavobacteriia</taxon>
        <taxon>Flavobacteriales</taxon>
        <taxon>Weeksellaceae</taxon>
        <taxon>Chryseobacterium group</taxon>
        <taxon>Chryseobacterium</taxon>
    </lineage>
</organism>
<proteinExistence type="predicted"/>
<dbReference type="SUPFAM" id="SSF51182">
    <property type="entry name" value="RmlC-like cupins"/>
    <property type="match status" value="1"/>
</dbReference>
<dbReference type="InterPro" id="IPR014710">
    <property type="entry name" value="RmlC-like_jellyroll"/>
</dbReference>
<protein>
    <submittedName>
        <fullName evidence="5">AraC family transcriptional regulator</fullName>
    </submittedName>
</protein>
<gene>
    <name evidence="5" type="ORF">EG343_00400</name>
</gene>
<dbReference type="InterPro" id="IPR013096">
    <property type="entry name" value="Cupin_2"/>
</dbReference>
<dbReference type="AlphaFoldDB" id="A0AAD0YRA7"/>
<reference evidence="5 6" key="1">
    <citation type="submission" date="2018-11" db="EMBL/GenBank/DDBJ databases">
        <title>Proposal to divide the Flavobacteriaceae and reorganize its genera based on Amino Acid Identity values calculated from whole genome sequences.</title>
        <authorList>
            <person name="Nicholson A.C."/>
            <person name="Gulvik C.A."/>
            <person name="Whitney A.M."/>
            <person name="Humrighouse B.W."/>
            <person name="Bell M."/>
            <person name="Holmes B."/>
            <person name="Steigerwalt A.G."/>
            <person name="Villarma A."/>
            <person name="Sheth M."/>
            <person name="Batra D."/>
            <person name="Pryor J."/>
            <person name="Bernardet J.-F."/>
            <person name="Hugo C."/>
            <person name="Kampfer P."/>
            <person name="Newman J."/>
            <person name="McQuiston J.R."/>
        </authorList>
    </citation>
    <scope>NUCLEOTIDE SEQUENCE [LARGE SCALE GENOMIC DNA]</scope>
    <source>
        <strain evidence="5 6">G0041</strain>
    </source>
</reference>